<dbReference type="SUPFAM" id="SSF53474">
    <property type="entry name" value="alpha/beta-Hydrolases"/>
    <property type="match status" value="1"/>
</dbReference>
<dbReference type="GO" id="GO:0016787">
    <property type="term" value="F:hydrolase activity"/>
    <property type="evidence" value="ECO:0007669"/>
    <property type="project" value="UniProtKB-KW"/>
</dbReference>
<dbReference type="PANTHER" id="PTHR43433">
    <property type="entry name" value="HYDROLASE, ALPHA/BETA FOLD FAMILY PROTEIN"/>
    <property type="match status" value="1"/>
</dbReference>
<dbReference type="RefSeq" id="WP_002850319.1">
    <property type="nucleotide sequence ID" value="NZ_ADKM02000089.1"/>
</dbReference>
<dbReference type="PANTHER" id="PTHR43433:SF1">
    <property type="entry name" value="BLL5160 PROTEIN"/>
    <property type="match status" value="1"/>
</dbReference>
<dbReference type="InterPro" id="IPR050471">
    <property type="entry name" value="AB_hydrolase"/>
</dbReference>
<dbReference type="STRING" id="246199.CUS_5059"/>
<gene>
    <name evidence="2" type="ORF">CUS_5059</name>
</gene>
<protein>
    <submittedName>
        <fullName evidence="2">Hydrolase, alpha/beta domain protein</fullName>
    </submittedName>
</protein>
<sequence length="268" mass="30162">MIFDTKESTIEVGGMSIDYVVFGRGSKPMVIIPGLTFKRLRGTGITLAHMYRDFTDDFRVYVFDRRKDIPDGYSVEDIADEIYSAMKALSLEKACVLGVSQGGMAVQYLAMEHPEMVEKLVLGVTLSRPNPTMREAVAEWTALTENGDLEGLVLNSMRRGYPPEKFNKFRLIMPAIVKAGKPKDPTEFMRMAKACLTCDTYDSLNEIKCPTLVIGDRQDNIVTGEASVEIAEKMGCELVMFDGYCHSAYEEKAFNKEVFRFFTEQSEN</sequence>
<reference evidence="2 3" key="1">
    <citation type="submission" date="2011-02" db="EMBL/GenBank/DDBJ databases">
        <authorList>
            <person name="Nelson K.E."/>
            <person name="Sutton G."/>
            <person name="Torralba M."/>
            <person name="Durkin S."/>
            <person name="Harkins D."/>
            <person name="Montgomery R."/>
            <person name="Ziemer C."/>
            <person name="Klaassens E."/>
            <person name="Ocuiv P."/>
            <person name="Morrison M."/>
        </authorList>
    </citation>
    <scope>NUCLEOTIDE SEQUENCE [LARGE SCALE GENOMIC DNA]</scope>
    <source>
        <strain evidence="2 3">8</strain>
    </source>
</reference>
<dbReference type="OrthoDB" id="9776303at2"/>
<organism evidence="2 3">
    <name type="scientific">Ruminococcus albus 8</name>
    <dbReference type="NCBI Taxonomy" id="246199"/>
    <lineage>
        <taxon>Bacteria</taxon>
        <taxon>Bacillati</taxon>
        <taxon>Bacillota</taxon>
        <taxon>Clostridia</taxon>
        <taxon>Eubacteriales</taxon>
        <taxon>Oscillospiraceae</taxon>
        <taxon>Ruminococcus</taxon>
    </lineage>
</organism>
<feature type="domain" description="AB hydrolase-1" evidence="1">
    <location>
        <begin position="57"/>
        <end position="136"/>
    </location>
</feature>
<dbReference type="EMBL" id="ADKM02000089">
    <property type="protein sequence ID" value="EGC02727.1"/>
    <property type="molecule type" value="Genomic_DNA"/>
</dbReference>
<evidence type="ECO:0000259" key="1">
    <source>
        <dbReference type="Pfam" id="PF00561"/>
    </source>
</evidence>
<name>E9SDA6_RUMAL</name>
<dbReference type="eggNOG" id="COG2021">
    <property type="taxonomic scope" value="Bacteria"/>
</dbReference>
<proteinExistence type="predicted"/>
<dbReference type="Gene3D" id="3.40.50.1820">
    <property type="entry name" value="alpha/beta hydrolase"/>
    <property type="match status" value="1"/>
</dbReference>
<dbReference type="AlphaFoldDB" id="E9SDA6"/>
<dbReference type="Pfam" id="PF00561">
    <property type="entry name" value="Abhydrolase_1"/>
    <property type="match status" value="1"/>
</dbReference>
<dbReference type="InterPro" id="IPR000073">
    <property type="entry name" value="AB_hydrolase_1"/>
</dbReference>
<comment type="caution">
    <text evidence="2">The sequence shown here is derived from an EMBL/GenBank/DDBJ whole genome shotgun (WGS) entry which is preliminary data.</text>
</comment>
<keyword evidence="2" id="KW-0378">Hydrolase</keyword>
<dbReference type="PRINTS" id="PR00111">
    <property type="entry name" value="ABHYDROLASE"/>
</dbReference>
<accession>E9SDA6</accession>
<keyword evidence="3" id="KW-1185">Reference proteome</keyword>
<evidence type="ECO:0000313" key="2">
    <source>
        <dbReference type="EMBL" id="EGC02727.1"/>
    </source>
</evidence>
<dbReference type="Proteomes" id="UP000004259">
    <property type="component" value="Unassembled WGS sequence"/>
</dbReference>
<evidence type="ECO:0000313" key="3">
    <source>
        <dbReference type="Proteomes" id="UP000004259"/>
    </source>
</evidence>
<dbReference type="InterPro" id="IPR029058">
    <property type="entry name" value="AB_hydrolase_fold"/>
</dbReference>